<sequence length="257" mass="28906">MTSRQAPGPRHNQRTGVWMFHTLRTRGDMDFDDISRVVPWIETSQLVGVDLNAPQRASPRGFKSHLSYDTIPKGARYVVSLRDPKDAFVSMYHFMVGFMIEPGAISLEDFFEAWVLGGGPGGEGYWRHLKSWWAVRHEPNVLLLSYADLVRDRAACIKRMADFAGIALDDVLLDLTLERTSRAYMLEHVDHFDVALLPQMAAGRMLGNDRAQVRPGTDGDHKSEIPASVAERIDAIWEKEIAIPLGIADFKSLEAML</sequence>
<keyword evidence="5" id="KW-1185">Reference proteome</keyword>
<evidence type="ECO:0000313" key="5">
    <source>
        <dbReference type="Proteomes" id="UP001165383"/>
    </source>
</evidence>
<dbReference type="Gene3D" id="3.40.50.300">
    <property type="entry name" value="P-loop containing nucleotide triphosphate hydrolases"/>
    <property type="match status" value="1"/>
</dbReference>
<gene>
    <name evidence="4" type="ORF">LZ518_08540</name>
</gene>
<evidence type="ECO:0000256" key="2">
    <source>
        <dbReference type="ARBA" id="ARBA00022679"/>
    </source>
</evidence>
<evidence type="ECO:0000256" key="1">
    <source>
        <dbReference type="ARBA" id="ARBA00005771"/>
    </source>
</evidence>
<organism evidence="4 5">
    <name type="scientific">Sphingomonas brevis</name>
    <dbReference type="NCBI Taxonomy" id="2908206"/>
    <lineage>
        <taxon>Bacteria</taxon>
        <taxon>Pseudomonadati</taxon>
        <taxon>Pseudomonadota</taxon>
        <taxon>Alphaproteobacteria</taxon>
        <taxon>Sphingomonadales</taxon>
        <taxon>Sphingomonadaceae</taxon>
        <taxon>Sphingomonas</taxon>
    </lineage>
</organism>
<dbReference type="EMBL" id="JAMGBB010000001">
    <property type="protein sequence ID" value="MCL6741176.1"/>
    <property type="molecule type" value="Genomic_DNA"/>
</dbReference>
<proteinExistence type="inferred from homology"/>
<name>A0ABT0S9U4_9SPHN</name>
<reference evidence="4" key="1">
    <citation type="submission" date="2022-05" db="EMBL/GenBank/DDBJ databases">
        <authorList>
            <person name="Jo J.-H."/>
            <person name="Im W.-T."/>
        </authorList>
    </citation>
    <scope>NUCLEOTIDE SEQUENCE</scope>
    <source>
        <strain evidence="4">RB56-2</strain>
    </source>
</reference>
<evidence type="ECO:0000313" key="4">
    <source>
        <dbReference type="EMBL" id="MCL6741176.1"/>
    </source>
</evidence>
<dbReference type="RefSeq" id="WP_249915577.1">
    <property type="nucleotide sequence ID" value="NZ_JAMGBB010000001.1"/>
</dbReference>
<feature type="domain" description="Sulfotransferase" evidence="3">
    <location>
        <begin position="32"/>
        <end position="241"/>
    </location>
</feature>
<accession>A0ABT0S9U4</accession>
<dbReference type="SUPFAM" id="SSF52540">
    <property type="entry name" value="P-loop containing nucleoside triphosphate hydrolases"/>
    <property type="match status" value="1"/>
</dbReference>
<evidence type="ECO:0000259" key="3">
    <source>
        <dbReference type="Pfam" id="PF00685"/>
    </source>
</evidence>
<dbReference type="Pfam" id="PF00685">
    <property type="entry name" value="Sulfotransfer_1"/>
    <property type="match status" value="1"/>
</dbReference>
<dbReference type="InterPro" id="IPR000863">
    <property type="entry name" value="Sulfotransferase_dom"/>
</dbReference>
<comment type="caution">
    <text evidence="4">The sequence shown here is derived from an EMBL/GenBank/DDBJ whole genome shotgun (WGS) entry which is preliminary data.</text>
</comment>
<comment type="similarity">
    <text evidence="1">Belongs to the sulfotransferase 1 family.</text>
</comment>
<dbReference type="Proteomes" id="UP001165383">
    <property type="component" value="Unassembled WGS sequence"/>
</dbReference>
<dbReference type="InterPro" id="IPR027417">
    <property type="entry name" value="P-loop_NTPase"/>
</dbReference>
<dbReference type="PANTHER" id="PTHR11783">
    <property type="entry name" value="SULFOTRANSFERASE SULT"/>
    <property type="match status" value="1"/>
</dbReference>
<keyword evidence="2" id="KW-0808">Transferase</keyword>
<protein>
    <submittedName>
        <fullName evidence="4">Sulfotransferase domain-containing protein</fullName>
    </submittedName>
</protein>